<evidence type="ECO:0000259" key="1">
    <source>
        <dbReference type="Pfam" id="PF13966"/>
    </source>
</evidence>
<dbReference type="EMBL" id="BDDD01002181">
    <property type="protein sequence ID" value="GAV80459.1"/>
    <property type="molecule type" value="Genomic_DNA"/>
</dbReference>
<reference evidence="3" key="1">
    <citation type="submission" date="2016-04" db="EMBL/GenBank/DDBJ databases">
        <title>Cephalotus genome sequencing.</title>
        <authorList>
            <person name="Fukushima K."/>
            <person name="Hasebe M."/>
            <person name="Fang X."/>
        </authorList>
    </citation>
    <scope>NUCLEOTIDE SEQUENCE [LARGE SCALE GENOMIC DNA]</scope>
    <source>
        <strain evidence="3">cv. St1</strain>
    </source>
</reference>
<dbReference type="Proteomes" id="UP000187406">
    <property type="component" value="Unassembled WGS sequence"/>
</dbReference>
<sequence length="200" mass="23153">MFSLHEARKAFIPLNPTVSWSKVVWFPRRIPKHSFCLWLTFRGAHRTLYKLHKWGVVQPVLCSFGCGQEESIDNLFFACPFTARIWNHFLSICGFRRSSGGWNDEAAWCIQRLQGNSFRSWITKLSLATVIYHCWIERNNRLFQNTFRNGDCLIQLVASDIERKCRGLPRVTDNPTNSELFSNWNLPTSLLSGGLRPANS</sequence>
<gene>
    <name evidence="2" type="ORF">CFOL_v3_23920</name>
</gene>
<accession>A0A1Q3CJQ7</accession>
<protein>
    <submittedName>
        <fullName evidence="2">Zf-RVT domain-containing protein</fullName>
    </submittedName>
</protein>
<comment type="caution">
    <text evidence="2">The sequence shown here is derived from an EMBL/GenBank/DDBJ whole genome shotgun (WGS) entry which is preliminary data.</text>
</comment>
<name>A0A1Q3CJQ7_CEPFO</name>
<evidence type="ECO:0000313" key="2">
    <source>
        <dbReference type="EMBL" id="GAV80459.1"/>
    </source>
</evidence>
<dbReference type="PANTHER" id="PTHR33116">
    <property type="entry name" value="REVERSE TRANSCRIPTASE ZINC-BINDING DOMAIN-CONTAINING PROTEIN-RELATED-RELATED"/>
    <property type="match status" value="1"/>
</dbReference>
<keyword evidence="3" id="KW-1185">Reference proteome</keyword>
<proteinExistence type="predicted"/>
<dbReference type="PANTHER" id="PTHR33116:SF66">
    <property type="entry name" value="REVERSE TRANSCRIPTASE ZINC-BINDING DOMAIN-CONTAINING PROTEIN"/>
    <property type="match status" value="1"/>
</dbReference>
<dbReference type="OrthoDB" id="1022088at2759"/>
<evidence type="ECO:0000313" key="3">
    <source>
        <dbReference type="Proteomes" id="UP000187406"/>
    </source>
</evidence>
<feature type="domain" description="Reverse transcriptase zinc-binding" evidence="1">
    <location>
        <begin position="2"/>
        <end position="86"/>
    </location>
</feature>
<dbReference type="Pfam" id="PF13966">
    <property type="entry name" value="zf-RVT"/>
    <property type="match status" value="1"/>
</dbReference>
<dbReference type="AlphaFoldDB" id="A0A1Q3CJQ7"/>
<dbReference type="InterPro" id="IPR026960">
    <property type="entry name" value="RVT-Znf"/>
</dbReference>
<organism evidence="2 3">
    <name type="scientific">Cephalotus follicularis</name>
    <name type="common">Albany pitcher plant</name>
    <dbReference type="NCBI Taxonomy" id="3775"/>
    <lineage>
        <taxon>Eukaryota</taxon>
        <taxon>Viridiplantae</taxon>
        <taxon>Streptophyta</taxon>
        <taxon>Embryophyta</taxon>
        <taxon>Tracheophyta</taxon>
        <taxon>Spermatophyta</taxon>
        <taxon>Magnoliopsida</taxon>
        <taxon>eudicotyledons</taxon>
        <taxon>Gunneridae</taxon>
        <taxon>Pentapetalae</taxon>
        <taxon>rosids</taxon>
        <taxon>fabids</taxon>
        <taxon>Oxalidales</taxon>
        <taxon>Cephalotaceae</taxon>
        <taxon>Cephalotus</taxon>
    </lineage>
</organism>
<dbReference type="InParanoid" id="A0A1Q3CJQ7"/>